<dbReference type="Proteomes" id="UP000298663">
    <property type="component" value="Unassembled WGS sequence"/>
</dbReference>
<reference evidence="10 11" key="2">
    <citation type="journal article" date="2019" name="G3 (Bethesda)">
        <title>Hybrid Assembly of the Genome of the Entomopathogenic Nematode Steinernema carpocapsae Identifies the X-Chromosome.</title>
        <authorList>
            <person name="Serra L."/>
            <person name="Macchietto M."/>
            <person name="Macias-Munoz A."/>
            <person name="McGill C.J."/>
            <person name="Rodriguez I.M."/>
            <person name="Rodriguez B."/>
            <person name="Murad R."/>
            <person name="Mortazavi A."/>
        </authorList>
    </citation>
    <scope>NUCLEOTIDE SEQUENCE [LARGE SCALE GENOMIC DNA]</scope>
    <source>
        <strain evidence="10 11">ALL</strain>
    </source>
</reference>
<evidence type="ECO:0000256" key="1">
    <source>
        <dbReference type="ARBA" id="ARBA00004141"/>
    </source>
</evidence>
<dbReference type="PROSITE" id="PS50156">
    <property type="entry name" value="SSD"/>
    <property type="match status" value="1"/>
</dbReference>
<dbReference type="GO" id="GO:0007224">
    <property type="term" value="P:smoothened signaling pathway"/>
    <property type="evidence" value="ECO:0007669"/>
    <property type="project" value="TreeGrafter"/>
</dbReference>
<organism evidence="10 11">
    <name type="scientific">Steinernema carpocapsae</name>
    <name type="common">Entomopathogenic nematode</name>
    <dbReference type="NCBI Taxonomy" id="34508"/>
    <lineage>
        <taxon>Eukaryota</taxon>
        <taxon>Metazoa</taxon>
        <taxon>Ecdysozoa</taxon>
        <taxon>Nematoda</taxon>
        <taxon>Chromadorea</taxon>
        <taxon>Rhabditida</taxon>
        <taxon>Tylenchina</taxon>
        <taxon>Panagrolaimomorpha</taxon>
        <taxon>Strongyloidoidea</taxon>
        <taxon>Steinernematidae</taxon>
        <taxon>Steinernema</taxon>
    </lineage>
</organism>
<dbReference type="InterPro" id="IPR003392">
    <property type="entry name" value="PTHD_SSD"/>
</dbReference>
<dbReference type="InterPro" id="IPR000731">
    <property type="entry name" value="SSD"/>
</dbReference>
<feature type="transmembrane region" description="Helical" evidence="8">
    <location>
        <begin position="276"/>
        <end position="296"/>
    </location>
</feature>
<comment type="similarity">
    <text evidence="6">Belongs to the dispatched family.</text>
</comment>
<accession>A0A4U5NUT3</accession>
<evidence type="ECO:0000313" key="11">
    <source>
        <dbReference type="Proteomes" id="UP000298663"/>
    </source>
</evidence>
<dbReference type="AlphaFoldDB" id="A0A4U5NUT3"/>
<evidence type="ECO:0000313" key="10">
    <source>
        <dbReference type="EMBL" id="TKR87258.1"/>
    </source>
</evidence>
<evidence type="ECO:0000256" key="4">
    <source>
        <dbReference type="ARBA" id="ARBA00023136"/>
    </source>
</evidence>
<dbReference type="EMBL" id="AZBU02000003">
    <property type="protein sequence ID" value="TKR87258.1"/>
    <property type="molecule type" value="Genomic_DNA"/>
</dbReference>
<comment type="subcellular location">
    <subcellularLocation>
        <location evidence="1">Membrane</location>
        <topology evidence="1">Multi-pass membrane protein</topology>
    </subcellularLocation>
</comment>
<dbReference type="GO" id="GO:0022857">
    <property type="term" value="F:transmembrane transporter activity"/>
    <property type="evidence" value="ECO:0007669"/>
    <property type="project" value="TreeGrafter"/>
</dbReference>
<proteinExistence type="inferred from homology"/>
<dbReference type="PANTHER" id="PTHR45951:SF3">
    <property type="entry name" value="PROTEIN DISPATCHED"/>
    <property type="match status" value="1"/>
</dbReference>
<dbReference type="PANTHER" id="PTHR45951">
    <property type="entry name" value="PROTEIN DISPATCHED-RELATED"/>
    <property type="match status" value="1"/>
</dbReference>
<sequence>MGTDAAKKSQKSASGEPFTINYDDYGSDDFNPDPSKADACMQFAMLGSSFVPNDYLMVLSKIIWRIDSVDKVGVFCCIKAHFQFFSLPVMKELCHLDAIISETVETTNITAATTKLPFSFNAPYYAMCNDLNSKKRCEDLTQNQINDFRESVQNCTSAFADRSGLCDSSIFVQLRNMILSKQFDSGSLSSGDPIYVASIMQLTISYDGSSNMEFYSTLYRNLLSYYSRTEHIRVEGLFFNMKDAFFQKALLSDCIFAAIAVALVILGILIYNQSVIFTVVVTLGLLLSVGSAYFLYTIVFGITFFPFVNLLVVVLIVAIGADDTFLLNYCYLKKKQELSCLFKKVDSNNHTSSTYLATWSTAQDEVGKDRCKEAIREALSHAAVAMFVTSATTAVAFFANAASDILVLRCFGIFAGATMFVNYIFVVTALPACIIFLETTAKCPDLHAKATRWPTRQFFSRVAKQISSQTIYFFGDLLPKMISKAYIPVILLFLAITARSTYSVVKTPGIRLPENNPMQILRSSHPFEWFDENSNFYFNSKASQERKFNFYVVFGLLPTR</sequence>
<evidence type="ECO:0000256" key="2">
    <source>
        <dbReference type="ARBA" id="ARBA00022692"/>
    </source>
</evidence>
<keyword evidence="2 8" id="KW-0812">Transmembrane</keyword>
<evidence type="ECO:0000256" key="8">
    <source>
        <dbReference type="SAM" id="Phobius"/>
    </source>
</evidence>
<dbReference type="SUPFAM" id="SSF82866">
    <property type="entry name" value="Multidrug efflux transporter AcrB transmembrane domain"/>
    <property type="match status" value="1"/>
</dbReference>
<evidence type="ECO:0000256" key="3">
    <source>
        <dbReference type="ARBA" id="ARBA00022989"/>
    </source>
</evidence>
<dbReference type="InterPro" id="IPR052081">
    <property type="entry name" value="Dispatched_Hh_regulator"/>
</dbReference>
<reference evidence="10 11" key="1">
    <citation type="journal article" date="2015" name="Genome Biol.">
        <title>Comparative genomics of Steinernema reveals deeply conserved gene regulatory networks.</title>
        <authorList>
            <person name="Dillman A.R."/>
            <person name="Macchietto M."/>
            <person name="Porter C.F."/>
            <person name="Rogers A."/>
            <person name="Williams B."/>
            <person name="Antoshechkin I."/>
            <person name="Lee M.M."/>
            <person name="Goodwin Z."/>
            <person name="Lu X."/>
            <person name="Lewis E.E."/>
            <person name="Goodrich-Blair H."/>
            <person name="Stock S.P."/>
            <person name="Adams B.J."/>
            <person name="Sternberg P.W."/>
            <person name="Mortazavi A."/>
        </authorList>
    </citation>
    <scope>NUCLEOTIDE SEQUENCE [LARGE SCALE GENOMIC DNA]</scope>
    <source>
        <strain evidence="10 11">ALL</strain>
    </source>
</reference>
<keyword evidence="4 8" id="KW-0472">Membrane</keyword>
<protein>
    <recommendedName>
        <fullName evidence="9">SSD domain-containing protein</fullName>
    </recommendedName>
</protein>
<feature type="transmembrane region" description="Helical" evidence="8">
    <location>
        <begin position="303"/>
        <end position="321"/>
    </location>
</feature>
<dbReference type="GO" id="GO:0016020">
    <property type="term" value="C:membrane"/>
    <property type="evidence" value="ECO:0007669"/>
    <property type="project" value="UniProtKB-SubCell"/>
</dbReference>
<keyword evidence="3 8" id="KW-1133">Transmembrane helix</keyword>
<dbReference type="Pfam" id="PF02460">
    <property type="entry name" value="Patched"/>
    <property type="match status" value="1"/>
</dbReference>
<dbReference type="OrthoDB" id="193905at2759"/>
<evidence type="ECO:0000256" key="7">
    <source>
        <dbReference type="SAM" id="MobiDB-lite"/>
    </source>
</evidence>
<dbReference type="Gene3D" id="1.20.1640.10">
    <property type="entry name" value="Multidrug efflux transporter AcrB transmembrane domain"/>
    <property type="match status" value="1"/>
</dbReference>
<keyword evidence="5" id="KW-0325">Glycoprotein</keyword>
<comment type="caution">
    <text evidence="10">The sequence shown here is derived from an EMBL/GenBank/DDBJ whole genome shotgun (WGS) entry which is preliminary data.</text>
</comment>
<evidence type="ECO:0000259" key="9">
    <source>
        <dbReference type="PROSITE" id="PS50156"/>
    </source>
</evidence>
<feature type="transmembrane region" description="Helical" evidence="8">
    <location>
        <begin position="378"/>
        <end position="399"/>
    </location>
</feature>
<evidence type="ECO:0000256" key="5">
    <source>
        <dbReference type="ARBA" id="ARBA00023180"/>
    </source>
</evidence>
<evidence type="ECO:0000256" key="6">
    <source>
        <dbReference type="ARBA" id="ARBA00038046"/>
    </source>
</evidence>
<gene>
    <name evidence="10" type="ORF">L596_011684</name>
</gene>
<feature type="region of interest" description="Disordered" evidence="7">
    <location>
        <begin position="1"/>
        <end position="20"/>
    </location>
</feature>
<name>A0A4U5NUT3_STECR</name>
<feature type="transmembrane region" description="Helical" evidence="8">
    <location>
        <begin position="250"/>
        <end position="270"/>
    </location>
</feature>
<keyword evidence="11" id="KW-1185">Reference proteome</keyword>
<feature type="transmembrane region" description="Helical" evidence="8">
    <location>
        <begin position="411"/>
        <end position="437"/>
    </location>
</feature>
<feature type="domain" description="SSD" evidence="9">
    <location>
        <begin position="274"/>
        <end position="436"/>
    </location>
</feature>